<dbReference type="InterPro" id="IPR050834">
    <property type="entry name" value="Glycosyltransf_2"/>
</dbReference>
<dbReference type="GO" id="GO:0016740">
    <property type="term" value="F:transferase activity"/>
    <property type="evidence" value="ECO:0007669"/>
    <property type="project" value="UniProtKB-KW"/>
</dbReference>
<dbReference type="OrthoDB" id="9788101at2"/>
<dbReference type="AlphaFoldDB" id="A0A5B8V926"/>
<dbReference type="CDD" id="cd06433">
    <property type="entry name" value="GT_2_WfgS_like"/>
    <property type="match status" value="1"/>
</dbReference>
<dbReference type="PANTHER" id="PTHR43685:SF2">
    <property type="entry name" value="GLYCOSYLTRANSFERASE 2-LIKE DOMAIN-CONTAINING PROTEIN"/>
    <property type="match status" value="1"/>
</dbReference>
<evidence type="ECO:0000259" key="1">
    <source>
        <dbReference type="Pfam" id="PF00535"/>
    </source>
</evidence>
<dbReference type="Gene3D" id="3.90.550.10">
    <property type="entry name" value="Spore Coat Polysaccharide Biosynthesis Protein SpsA, Chain A"/>
    <property type="match status" value="1"/>
</dbReference>
<dbReference type="Proteomes" id="UP000321533">
    <property type="component" value="Chromosome"/>
</dbReference>
<protein>
    <submittedName>
        <fullName evidence="2">Glycosyltransferase</fullName>
    </submittedName>
</protein>
<gene>
    <name evidence="2" type="ORF">FRZ67_12165</name>
</gene>
<sequence>MKVSIITAAFNSESTIRDTLQCITEQDYPEIEHIIVDGKSTDNTISVVKAFPHVAKIISEPDKGIYDAMNKGISIASGEIVGILNSDDIYTHSNVISKVAEIFKDSSVMALYADLQYVAANDLNKVLRSWKSGPFKRKNFYYGWMPPHPAFFVRKEMYNKYGLFNTSLRSAADYELMLRFLVKHEVTPVYLPEVIVKMRNGGISNANLRNRWRANREDNMAWKFNELKPYFFTVYLKPLRKISQFLVR</sequence>
<proteinExistence type="predicted"/>
<name>A0A5B8V926_9BACT</name>
<reference evidence="2 3" key="1">
    <citation type="journal article" date="2016" name="Int. J. Syst. Evol. Microbiol.">
        <title>Panacibacter ginsenosidivorans gen. nov., sp. nov., with ginsenoside converting activity isolated from soil of a ginseng field.</title>
        <authorList>
            <person name="Siddiqi M.Z."/>
            <person name="Muhammad Shafi S."/>
            <person name="Choi K.D."/>
            <person name="Im W.T."/>
        </authorList>
    </citation>
    <scope>NUCLEOTIDE SEQUENCE [LARGE SCALE GENOMIC DNA]</scope>
    <source>
        <strain evidence="2 3">Gsoil1550</strain>
    </source>
</reference>
<dbReference type="RefSeq" id="WP_147189827.1">
    <property type="nucleotide sequence ID" value="NZ_CP042435.1"/>
</dbReference>
<evidence type="ECO:0000313" key="2">
    <source>
        <dbReference type="EMBL" id="QEC68020.1"/>
    </source>
</evidence>
<accession>A0A5B8V926</accession>
<dbReference type="InterPro" id="IPR001173">
    <property type="entry name" value="Glyco_trans_2-like"/>
</dbReference>
<dbReference type="EMBL" id="CP042435">
    <property type="protein sequence ID" value="QEC68020.1"/>
    <property type="molecule type" value="Genomic_DNA"/>
</dbReference>
<evidence type="ECO:0000313" key="3">
    <source>
        <dbReference type="Proteomes" id="UP000321533"/>
    </source>
</evidence>
<feature type="domain" description="Glycosyltransferase 2-like" evidence="1">
    <location>
        <begin position="4"/>
        <end position="142"/>
    </location>
</feature>
<dbReference type="PANTHER" id="PTHR43685">
    <property type="entry name" value="GLYCOSYLTRANSFERASE"/>
    <property type="match status" value="1"/>
</dbReference>
<dbReference type="SUPFAM" id="SSF53448">
    <property type="entry name" value="Nucleotide-diphospho-sugar transferases"/>
    <property type="match status" value="1"/>
</dbReference>
<keyword evidence="2" id="KW-0808">Transferase</keyword>
<dbReference type="KEGG" id="pgin:FRZ67_12165"/>
<dbReference type="InterPro" id="IPR029044">
    <property type="entry name" value="Nucleotide-diphossugar_trans"/>
</dbReference>
<organism evidence="2 3">
    <name type="scientific">Panacibacter ginsenosidivorans</name>
    <dbReference type="NCBI Taxonomy" id="1813871"/>
    <lineage>
        <taxon>Bacteria</taxon>
        <taxon>Pseudomonadati</taxon>
        <taxon>Bacteroidota</taxon>
        <taxon>Chitinophagia</taxon>
        <taxon>Chitinophagales</taxon>
        <taxon>Chitinophagaceae</taxon>
        <taxon>Panacibacter</taxon>
    </lineage>
</organism>
<keyword evidence="3" id="KW-1185">Reference proteome</keyword>
<dbReference type="Pfam" id="PF00535">
    <property type="entry name" value="Glycos_transf_2"/>
    <property type="match status" value="1"/>
</dbReference>